<keyword evidence="12" id="KW-1185">Reference proteome</keyword>
<keyword evidence="7 10" id="KW-0119">Carbohydrate metabolism</keyword>
<dbReference type="Proteomes" id="UP001597182">
    <property type="component" value="Unassembled WGS sequence"/>
</dbReference>
<dbReference type="EMBL" id="JBHTMB010000075">
    <property type="protein sequence ID" value="MFD1233652.1"/>
    <property type="molecule type" value="Genomic_DNA"/>
</dbReference>
<dbReference type="EC" id="2.4.1.25" evidence="3 10"/>
<dbReference type="SUPFAM" id="SSF51445">
    <property type="entry name" value="(Trans)glycosidases"/>
    <property type="match status" value="1"/>
</dbReference>
<reference evidence="12" key="1">
    <citation type="journal article" date="2019" name="Int. J. Syst. Evol. Microbiol.">
        <title>The Global Catalogue of Microorganisms (GCM) 10K type strain sequencing project: providing services to taxonomists for standard genome sequencing and annotation.</title>
        <authorList>
            <consortium name="The Broad Institute Genomics Platform"/>
            <consortium name="The Broad Institute Genome Sequencing Center for Infectious Disease"/>
            <person name="Wu L."/>
            <person name="Ma J."/>
        </authorList>
    </citation>
    <scope>NUCLEOTIDE SEQUENCE [LARGE SCALE GENOMIC DNA]</scope>
    <source>
        <strain evidence="12">CCUG 49018</strain>
    </source>
</reference>
<evidence type="ECO:0000256" key="10">
    <source>
        <dbReference type="RuleBase" id="RU361207"/>
    </source>
</evidence>
<accession>A0ABW3VED2</accession>
<organism evidence="11 12">
    <name type="scientific">Pseudonocardia benzenivorans</name>
    <dbReference type="NCBI Taxonomy" id="228005"/>
    <lineage>
        <taxon>Bacteria</taxon>
        <taxon>Bacillati</taxon>
        <taxon>Actinomycetota</taxon>
        <taxon>Actinomycetes</taxon>
        <taxon>Pseudonocardiales</taxon>
        <taxon>Pseudonocardiaceae</taxon>
        <taxon>Pseudonocardia</taxon>
    </lineage>
</organism>
<dbReference type="Gene3D" id="3.20.20.80">
    <property type="entry name" value="Glycosidases"/>
    <property type="match status" value="1"/>
</dbReference>
<dbReference type="InterPro" id="IPR017853">
    <property type="entry name" value="GH"/>
</dbReference>
<dbReference type="Pfam" id="PF02446">
    <property type="entry name" value="Glyco_hydro_77"/>
    <property type="match status" value="1"/>
</dbReference>
<evidence type="ECO:0000256" key="9">
    <source>
        <dbReference type="ARBA" id="ARBA00031501"/>
    </source>
</evidence>
<comment type="similarity">
    <text evidence="2 10">Belongs to the disproportionating enzyme family.</text>
</comment>
<protein>
    <recommendedName>
        <fullName evidence="4 10">4-alpha-glucanotransferase</fullName>
        <ecNumber evidence="3 10">2.4.1.25</ecNumber>
    </recommendedName>
    <alternativeName>
        <fullName evidence="8 10">Amylomaltase</fullName>
    </alternativeName>
    <alternativeName>
        <fullName evidence="9 10">Disproportionating enzyme</fullName>
    </alternativeName>
</protein>
<evidence type="ECO:0000313" key="12">
    <source>
        <dbReference type="Proteomes" id="UP001597182"/>
    </source>
</evidence>
<sequence length="647" mass="70081">MNRPDDDLAALAAAHGVATSYRDGERREVVVDPEVVVRVLGLLDVDATTPAARRAALERRAAVAALPGTIAMRPDRARAVPGRGTLTDESGAVRPVDGELSTGLPLGYHTLELDGRRSTVVVAPPALPAPPRTWGWMLQLYALHSARSWGIGDLGDLREFADWTGRAHGADAVLLNPLHAITPVPPVQPSPYTPSSRRFVTPLALRVTDVDAYAAADAATRAEVDALRPETVGDRIAHDRVWAAKRSALELLWRSTGSPGPADADDELWEFATYCALAERWGGRWTLWPAGLRDPRDPQVAAARRELAPRVAFHAWLQEQASRQLGRARAAARDAGMRIGLIGDLAVGCDPEGADGWALQDVLALDVTVGAPPDAFNQRGQAWGLPPWRPDRLDATGYAAYRNLLRALLTHADGLRIDHVAGLFRLWWVPPCDGPDRGTYVHYDADAMLAVLTLEAHRAGAVVVGEDLGTVEPEVTEALQERNMLGSTVMWFARDEDAPGEPLLAPGRWPEQAVATISTHDLPTAAGFLRGEHVRVRADLGLLDDVAAEQARARADRAELVALLVAEGLLEAPDAGEDEIIVAMHRMLGRSRCRLALVSPYDLVGEVRQPNLPGTVDEYPNWRLPLGSSLEDLRQDPRIAAVVPIRE</sequence>
<evidence type="ECO:0000256" key="8">
    <source>
        <dbReference type="ARBA" id="ARBA00031423"/>
    </source>
</evidence>
<evidence type="ECO:0000256" key="5">
    <source>
        <dbReference type="ARBA" id="ARBA00022676"/>
    </source>
</evidence>
<evidence type="ECO:0000256" key="1">
    <source>
        <dbReference type="ARBA" id="ARBA00000439"/>
    </source>
</evidence>
<proteinExistence type="inferred from homology"/>
<dbReference type="NCBIfam" id="TIGR00217">
    <property type="entry name" value="malQ"/>
    <property type="match status" value="1"/>
</dbReference>
<dbReference type="PANTHER" id="PTHR32438">
    <property type="entry name" value="4-ALPHA-GLUCANOTRANSFERASE DPE1, CHLOROPLASTIC/AMYLOPLASTIC"/>
    <property type="match status" value="1"/>
</dbReference>
<evidence type="ECO:0000256" key="7">
    <source>
        <dbReference type="ARBA" id="ARBA00023277"/>
    </source>
</evidence>
<evidence type="ECO:0000256" key="3">
    <source>
        <dbReference type="ARBA" id="ARBA00012560"/>
    </source>
</evidence>
<comment type="catalytic activity">
    <reaction evidence="1 10">
        <text>Transfers a segment of a (1-&gt;4)-alpha-D-glucan to a new position in an acceptor, which may be glucose or a (1-&gt;4)-alpha-D-glucan.</text>
        <dbReference type="EC" id="2.4.1.25"/>
    </reaction>
</comment>
<keyword evidence="6 10" id="KW-0808">Transferase</keyword>
<evidence type="ECO:0000256" key="2">
    <source>
        <dbReference type="ARBA" id="ARBA00005684"/>
    </source>
</evidence>
<dbReference type="InterPro" id="IPR003385">
    <property type="entry name" value="Glyco_hydro_77"/>
</dbReference>
<comment type="caution">
    <text evidence="11">The sequence shown here is derived from an EMBL/GenBank/DDBJ whole genome shotgun (WGS) entry which is preliminary data.</text>
</comment>
<keyword evidence="5 10" id="KW-0328">Glycosyltransferase</keyword>
<gene>
    <name evidence="11" type="primary">malQ</name>
    <name evidence="11" type="ORF">ACFQ34_10190</name>
</gene>
<name>A0ABW3VED2_9PSEU</name>
<evidence type="ECO:0000256" key="4">
    <source>
        <dbReference type="ARBA" id="ARBA00020295"/>
    </source>
</evidence>
<evidence type="ECO:0000313" key="11">
    <source>
        <dbReference type="EMBL" id="MFD1233652.1"/>
    </source>
</evidence>
<dbReference type="GO" id="GO:0004134">
    <property type="term" value="F:4-alpha-glucanotransferase activity"/>
    <property type="evidence" value="ECO:0007669"/>
    <property type="project" value="UniProtKB-EC"/>
</dbReference>
<dbReference type="RefSeq" id="WP_346091254.1">
    <property type="nucleotide sequence ID" value="NZ_BAABKS010000020.1"/>
</dbReference>
<dbReference type="PANTHER" id="PTHR32438:SF5">
    <property type="entry name" value="4-ALPHA-GLUCANOTRANSFERASE DPE1, CHLOROPLASTIC_AMYLOPLASTIC"/>
    <property type="match status" value="1"/>
</dbReference>
<evidence type="ECO:0000256" key="6">
    <source>
        <dbReference type="ARBA" id="ARBA00022679"/>
    </source>
</evidence>